<dbReference type="FunCoup" id="A0A6G9I9A2">
    <property type="interactions" value="387"/>
</dbReference>
<dbReference type="SUPFAM" id="SSF52009">
    <property type="entry name" value="Phosphohistidine domain"/>
    <property type="match status" value="1"/>
</dbReference>
<feature type="binding site" evidence="18">
    <location>
        <position position="465"/>
    </location>
    <ligand>
        <name>phosphoenolpyruvate</name>
        <dbReference type="ChEBI" id="CHEBI:58702"/>
    </ligand>
</feature>
<dbReference type="PANTHER" id="PTHR46244">
    <property type="entry name" value="PHOSPHOENOLPYRUVATE-PROTEIN PHOSPHOTRANSFERASE"/>
    <property type="match status" value="1"/>
</dbReference>
<evidence type="ECO:0000256" key="9">
    <source>
        <dbReference type="ARBA" id="ARBA00022597"/>
    </source>
</evidence>
<comment type="function">
    <text evidence="16">General (non sugar-specific) component of the phosphoenolpyruvate-dependent sugar phosphotransferase system (sugar PTS). This major carbohydrate active-transport system catalyzes the phosphorylation of incoming sugar substrates concomitantly with their translocation across the cell membrane. Enzyme I transfers the phosphoryl group from phosphoenolpyruvate (PEP) to the phosphoryl carrier protein (HPr).</text>
</comment>
<keyword evidence="10 16" id="KW-0808">Transferase</keyword>
<evidence type="ECO:0000256" key="1">
    <source>
        <dbReference type="ARBA" id="ARBA00000683"/>
    </source>
</evidence>
<dbReference type="InterPro" id="IPR008279">
    <property type="entry name" value="PEP-util_enz_mobile_dom"/>
</dbReference>
<dbReference type="InterPro" id="IPR023151">
    <property type="entry name" value="PEP_util_CS"/>
</dbReference>
<feature type="active site" description="Tele-phosphohistidine intermediate" evidence="17">
    <location>
        <position position="189"/>
    </location>
</feature>
<evidence type="ECO:0000313" key="23">
    <source>
        <dbReference type="EMBL" id="QIQ20437.1"/>
    </source>
</evidence>
<evidence type="ECO:0000256" key="17">
    <source>
        <dbReference type="PIRSR" id="PIRSR000732-1"/>
    </source>
</evidence>
<dbReference type="GO" id="GO:0009401">
    <property type="term" value="P:phosphoenolpyruvate-dependent sugar phosphotransferase system"/>
    <property type="evidence" value="ECO:0007669"/>
    <property type="project" value="UniProtKB-KW"/>
</dbReference>
<evidence type="ECO:0000256" key="10">
    <source>
        <dbReference type="ARBA" id="ARBA00022679"/>
    </source>
</evidence>
<accession>A0A6G9I9A2</accession>
<organism evidence="23 24">
    <name type="scientific">Zophobihabitans entericus</name>
    <dbReference type="NCBI Taxonomy" id="1635327"/>
    <lineage>
        <taxon>Bacteria</taxon>
        <taxon>Pseudomonadati</taxon>
        <taxon>Pseudomonadota</taxon>
        <taxon>Gammaproteobacteria</taxon>
        <taxon>Orbales</taxon>
        <taxon>Orbaceae</taxon>
        <taxon>Zophobihabitans</taxon>
    </lineage>
</organism>
<evidence type="ECO:0000259" key="20">
    <source>
        <dbReference type="Pfam" id="PF00391"/>
    </source>
</evidence>
<dbReference type="GO" id="GO:0005737">
    <property type="term" value="C:cytoplasm"/>
    <property type="evidence" value="ECO:0007669"/>
    <property type="project" value="UniProtKB-SubCell"/>
</dbReference>
<reference evidence="23 24" key="1">
    <citation type="submission" date="2020-03" db="EMBL/GenBank/DDBJ databases">
        <title>Complete genome sequence of Orbus sp. IPMB12 (BCRC 80908).</title>
        <authorList>
            <person name="Lo W.-S."/>
            <person name="Chang T.-H."/>
            <person name="Kuo C.-H."/>
        </authorList>
    </citation>
    <scope>NUCLEOTIDE SEQUENCE [LARGE SCALE GENOMIC DNA]</scope>
    <source>
        <strain evidence="23 24">IPMB12</strain>
    </source>
</reference>
<keyword evidence="9 16" id="KW-0762">Sugar transport</keyword>
<keyword evidence="12 16" id="KW-0479">Metal-binding</keyword>
<evidence type="ECO:0000256" key="15">
    <source>
        <dbReference type="ARBA" id="ARBA00033235"/>
    </source>
</evidence>
<evidence type="ECO:0000256" key="5">
    <source>
        <dbReference type="ARBA" id="ARBA00012232"/>
    </source>
</evidence>
<dbReference type="PIRSF" id="PIRSF000732">
    <property type="entry name" value="PTS_enzyme_I"/>
    <property type="match status" value="1"/>
</dbReference>
<evidence type="ECO:0000256" key="4">
    <source>
        <dbReference type="ARBA" id="ARBA00007837"/>
    </source>
</evidence>
<feature type="binding site" evidence="19">
    <location>
        <position position="455"/>
    </location>
    <ligand>
        <name>Mg(2+)</name>
        <dbReference type="ChEBI" id="CHEBI:18420"/>
    </ligand>
</feature>
<dbReference type="GO" id="GO:0016301">
    <property type="term" value="F:kinase activity"/>
    <property type="evidence" value="ECO:0007669"/>
    <property type="project" value="UniProtKB-KW"/>
</dbReference>
<dbReference type="Proteomes" id="UP000501168">
    <property type="component" value="Chromosome"/>
</dbReference>
<feature type="binding site" evidence="18">
    <location>
        <begin position="454"/>
        <end position="455"/>
    </location>
    <ligand>
        <name>phosphoenolpyruvate</name>
        <dbReference type="ChEBI" id="CHEBI:58702"/>
    </ligand>
</feature>
<dbReference type="InParanoid" id="A0A6G9I9A2"/>
<comment type="similarity">
    <text evidence="4 16">Belongs to the PEP-utilizing enzyme family.</text>
</comment>
<keyword evidence="23" id="KW-0670">Pyruvate</keyword>
<feature type="domain" description="Phosphotransferase system enzyme I N-terminal" evidence="22">
    <location>
        <begin position="4"/>
        <end position="126"/>
    </location>
</feature>
<feature type="active site" description="Proton donor" evidence="17">
    <location>
        <position position="502"/>
    </location>
</feature>
<dbReference type="AlphaFoldDB" id="A0A6G9I9A2"/>
<dbReference type="GO" id="GO:0046872">
    <property type="term" value="F:metal ion binding"/>
    <property type="evidence" value="ECO:0007669"/>
    <property type="project" value="UniProtKB-KW"/>
</dbReference>
<dbReference type="KEGG" id="orb:IPMB12_01325"/>
<protein>
    <recommendedName>
        <fullName evidence="6 16">Phosphoenolpyruvate-protein phosphotransferase</fullName>
        <ecNumber evidence="5 16">2.7.3.9</ecNumber>
    </recommendedName>
    <alternativeName>
        <fullName evidence="15 16">Phosphotransferase system, enzyme I</fullName>
    </alternativeName>
</protein>
<evidence type="ECO:0000259" key="21">
    <source>
        <dbReference type="Pfam" id="PF02896"/>
    </source>
</evidence>
<evidence type="ECO:0000256" key="14">
    <source>
        <dbReference type="ARBA" id="ARBA00022842"/>
    </source>
</evidence>
<dbReference type="EMBL" id="CP050253">
    <property type="protein sequence ID" value="QIQ20437.1"/>
    <property type="molecule type" value="Genomic_DNA"/>
</dbReference>
<dbReference type="RefSeq" id="WP_166914188.1">
    <property type="nucleotide sequence ID" value="NZ_CP050253.1"/>
</dbReference>
<dbReference type="InterPro" id="IPR036637">
    <property type="entry name" value="Phosphohistidine_dom_sf"/>
</dbReference>
<proteinExistence type="inferred from homology"/>
<comment type="cofactor">
    <cofactor evidence="2 16 19">
        <name>Mg(2+)</name>
        <dbReference type="ChEBI" id="CHEBI:18420"/>
    </cofactor>
</comment>
<evidence type="ECO:0000256" key="13">
    <source>
        <dbReference type="ARBA" id="ARBA00022777"/>
    </source>
</evidence>
<evidence type="ECO:0000256" key="8">
    <source>
        <dbReference type="ARBA" id="ARBA00022490"/>
    </source>
</evidence>
<evidence type="ECO:0000256" key="2">
    <source>
        <dbReference type="ARBA" id="ARBA00001946"/>
    </source>
</evidence>
<dbReference type="InterPro" id="IPR050499">
    <property type="entry name" value="PEP-utilizing_PTS_enzyme"/>
</dbReference>
<keyword evidence="24" id="KW-1185">Reference proteome</keyword>
<dbReference type="GO" id="GO:0008965">
    <property type="term" value="F:phosphoenolpyruvate-protein phosphotransferase activity"/>
    <property type="evidence" value="ECO:0007669"/>
    <property type="project" value="UniProtKB-EC"/>
</dbReference>
<dbReference type="SUPFAM" id="SSF51621">
    <property type="entry name" value="Phosphoenolpyruvate/pyruvate domain"/>
    <property type="match status" value="1"/>
</dbReference>
<feature type="domain" description="PEP-utilising enzyme mobile" evidence="20">
    <location>
        <begin position="153"/>
        <end position="223"/>
    </location>
</feature>
<feature type="binding site" evidence="18">
    <location>
        <position position="296"/>
    </location>
    <ligand>
        <name>phosphoenolpyruvate</name>
        <dbReference type="ChEBI" id="CHEBI:58702"/>
    </ligand>
</feature>
<comment type="subcellular location">
    <subcellularLocation>
        <location evidence="3 16">Cytoplasm</location>
    </subcellularLocation>
</comment>
<dbReference type="PROSITE" id="PS00742">
    <property type="entry name" value="PEP_ENZYMES_2"/>
    <property type="match status" value="1"/>
</dbReference>
<dbReference type="SUPFAM" id="SSF47831">
    <property type="entry name" value="Enzyme I of the PEP:sugar phosphotransferase system HPr-binding (sub)domain"/>
    <property type="match status" value="1"/>
</dbReference>
<evidence type="ECO:0000259" key="22">
    <source>
        <dbReference type="Pfam" id="PF05524"/>
    </source>
</evidence>
<sequence>MVSGILVSPGIAFAKAMLLKEEPAVLNTKPIADTKVTAEIERFKSAQEKSSTQLHAIMKRAEQTLGEEKAAIFEGHIMLLEDEDLEAEIVNRIKTKHESADLAAHTVFEAQAKELEALDDEYLKERAADIRDIGKRLLRNILGLEIVDLSSISEPSILVAVDLTPSETAQLNLDKVLGFITDVGGRTSHTSIMARSLEIPAIVGTKTATQKIHHGDDLILDCINNKIYINPDHKTVEKLKTVQQQYLADKDELAKLKDLPAITLDGHQVEVAANIGTVRDIAGADRNGYEGVGLYRTEFLFMDRDAYPNEEEQFKAYKEVAEAAGSLPVIVRTMDIGGDKDVPYMNLPKEENPFLGWRAIRISMDRKDVLHAQLRAILRASAFGKLRIMFPMIISVEEIRTLKSEMNILKAQLKAENKKFDESIEIGVMIETPAAAVIAEHLAKEVDFFSIGTNDLTQYTLAVDRGNDLISHLYNPLSPSVLTLIKKVIDASHKEGKWTGMCGELAGDERATLLLLGMGLDEFSMSAISIPKIKKIIRNTNFSDAKKLAEEALQKATAKEIVTLLDKFTA</sequence>
<keyword evidence="7 16" id="KW-0813">Transport</keyword>
<dbReference type="Gene3D" id="3.50.30.10">
    <property type="entry name" value="Phosphohistidine domain"/>
    <property type="match status" value="1"/>
</dbReference>
<evidence type="ECO:0000256" key="6">
    <source>
        <dbReference type="ARBA" id="ARBA00016544"/>
    </source>
</evidence>
<dbReference type="Gene3D" id="3.20.20.60">
    <property type="entry name" value="Phosphoenolpyruvate-binding domains"/>
    <property type="match status" value="1"/>
</dbReference>
<comment type="catalytic activity">
    <reaction evidence="1 16">
        <text>L-histidyl-[protein] + phosphoenolpyruvate = N(pros)-phospho-L-histidyl-[protein] + pyruvate</text>
        <dbReference type="Rhea" id="RHEA:23880"/>
        <dbReference type="Rhea" id="RHEA-COMP:9745"/>
        <dbReference type="Rhea" id="RHEA-COMP:9746"/>
        <dbReference type="ChEBI" id="CHEBI:15361"/>
        <dbReference type="ChEBI" id="CHEBI:29979"/>
        <dbReference type="ChEBI" id="CHEBI:58702"/>
        <dbReference type="ChEBI" id="CHEBI:64837"/>
        <dbReference type="EC" id="2.7.3.9"/>
    </reaction>
</comment>
<dbReference type="NCBIfam" id="NF008382">
    <property type="entry name" value="PRK11177.1"/>
    <property type="match status" value="1"/>
</dbReference>
<evidence type="ECO:0000256" key="7">
    <source>
        <dbReference type="ARBA" id="ARBA00022448"/>
    </source>
</evidence>
<dbReference type="FunFam" id="1.10.274.10:FF:000001">
    <property type="entry name" value="Phosphoenolpyruvate-protein phosphotransferase"/>
    <property type="match status" value="1"/>
</dbReference>
<evidence type="ECO:0000313" key="24">
    <source>
        <dbReference type="Proteomes" id="UP000501168"/>
    </source>
</evidence>
<dbReference type="InterPro" id="IPR024692">
    <property type="entry name" value="PTS_EI"/>
</dbReference>
<evidence type="ECO:0000256" key="3">
    <source>
        <dbReference type="ARBA" id="ARBA00004496"/>
    </source>
</evidence>
<dbReference type="Pfam" id="PF00391">
    <property type="entry name" value="PEP-utilizers"/>
    <property type="match status" value="1"/>
</dbReference>
<dbReference type="NCBIfam" id="TIGR01417">
    <property type="entry name" value="PTS_I_fam"/>
    <property type="match status" value="1"/>
</dbReference>
<dbReference type="InterPro" id="IPR036618">
    <property type="entry name" value="PtsI_HPr-bd_sf"/>
</dbReference>
<dbReference type="Pfam" id="PF02896">
    <property type="entry name" value="PEP-utilizers_C"/>
    <property type="match status" value="1"/>
</dbReference>
<dbReference type="Pfam" id="PF05524">
    <property type="entry name" value="PEP-utilisers_N"/>
    <property type="match status" value="1"/>
</dbReference>
<feature type="binding site" evidence="18">
    <location>
        <position position="332"/>
    </location>
    <ligand>
        <name>phosphoenolpyruvate</name>
        <dbReference type="ChEBI" id="CHEBI:58702"/>
    </ligand>
</feature>
<evidence type="ECO:0000256" key="16">
    <source>
        <dbReference type="PIRNR" id="PIRNR000732"/>
    </source>
</evidence>
<dbReference type="InterPro" id="IPR006318">
    <property type="entry name" value="PTS_EI-like"/>
</dbReference>
<dbReference type="EC" id="2.7.3.9" evidence="5 16"/>
<gene>
    <name evidence="23" type="primary">ptsI</name>
    <name evidence="23" type="ORF">IPMB12_01325</name>
</gene>
<dbReference type="PANTHER" id="PTHR46244:SF6">
    <property type="entry name" value="PHOSPHOENOLPYRUVATE-PROTEIN PHOSPHOTRANSFERASE"/>
    <property type="match status" value="1"/>
</dbReference>
<dbReference type="InterPro" id="IPR018274">
    <property type="entry name" value="PEP_util_AS"/>
</dbReference>
<evidence type="ECO:0000256" key="19">
    <source>
        <dbReference type="PIRSR" id="PIRSR000732-3"/>
    </source>
</evidence>
<keyword evidence="14 16" id="KW-0460">Magnesium</keyword>
<evidence type="ECO:0000256" key="11">
    <source>
        <dbReference type="ARBA" id="ARBA00022683"/>
    </source>
</evidence>
<keyword evidence="13 16" id="KW-0418">Kinase</keyword>
<dbReference type="FunFam" id="3.20.20.60:FF:000007">
    <property type="entry name" value="Phosphoenolpyruvate-protein phosphotransferase"/>
    <property type="match status" value="1"/>
</dbReference>
<dbReference type="InterPro" id="IPR000121">
    <property type="entry name" value="PEP_util_C"/>
</dbReference>
<dbReference type="InterPro" id="IPR008731">
    <property type="entry name" value="PTS_EIN"/>
</dbReference>
<evidence type="ECO:0000256" key="18">
    <source>
        <dbReference type="PIRSR" id="PIRSR000732-2"/>
    </source>
</evidence>
<dbReference type="InterPro" id="IPR040442">
    <property type="entry name" value="Pyrv_kinase-like_dom_sf"/>
</dbReference>
<dbReference type="Gene3D" id="1.10.274.10">
    <property type="entry name" value="PtsI, HPr-binding domain"/>
    <property type="match status" value="1"/>
</dbReference>
<feature type="binding site" evidence="19">
    <location>
        <position position="431"/>
    </location>
    <ligand>
        <name>Mg(2+)</name>
        <dbReference type="ChEBI" id="CHEBI:18420"/>
    </ligand>
</feature>
<dbReference type="PROSITE" id="PS00370">
    <property type="entry name" value="PEP_ENZYMES_PHOS_SITE"/>
    <property type="match status" value="1"/>
</dbReference>
<evidence type="ECO:0000256" key="12">
    <source>
        <dbReference type="ARBA" id="ARBA00022723"/>
    </source>
</evidence>
<feature type="domain" description="PEP-utilising enzyme C-terminal" evidence="21">
    <location>
        <begin position="251"/>
        <end position="541"/>
    </location>
</feature>
<keyword evidence="8 16" id="KW-0963">Cytoplasm</keyword>
<keyword evidence="11 16" id="KW-0598">Phosphotransferase system</keyword>
<name>A0A6G9I9A2_9GAMM</name>
<dbReference type="InterPro" id="IPR015813">
    <property type="entry name" value="Pyrv/PenolPyrv_kinase-like_dom"/>
</dbReference>
<dbReference type="PRINTS" id="PR01736">
    <property type="entry name" value="PHPHTRNFRASE"/>
</dbReference>